<evidence type="ECO:0000313" key="2">
    <source>
        <dbReference type="EMBL" id="JAT41746.1"/>
    </source>
</evidence>
<dbReference type="EMBL" id="GDJX01026190">
    <property type="protein sequence ID" value="JAT41746.1"/>
    <property type="molecule type" value="Transcribed_RNA"/>
</dbReference>
<protein>
    <submittedName>
        <fullName evidence="2">Protein smg</fullName>
    </submittedName>
</protein>
<accession>A0A1D1XH72</accession>
<proteinExistence type="predicted"/>
<dbReference type="AlphaFoldDB" id="A0A1D1XH72"/>
<sequence>MEPSTAMYGTSATSSEEEYLSFVRMRPTLQDNQYSEPLPPQREDKNSEPDADEEYQMFLDHLREDDCSYVFEMPPVYVKYEEEGEPIGANVTETKGDPRQWRYVGCEEKQTNSQAGRKMSPSNTIGHLKLGAIDPRYQEFLRRLRVRGDSVFLKLDQGITVKYGEERSPNASVTTEATHFPFEEPEFHNNSSVHLDSFIPVFEDDGTSAENSRVRKIPYFEKELKSLCDKKFDQEEYEYLLNEVSTHKQVERCKHLRGVTKIYQTREMAKSYFDHHPDFSERIRTACCLTHRLKQLRGFLFWLKNLCHEGAFKPWEAEHFNICENCG</sequence>
<reference evidence="2" key="1">
    <citation type="submission" date="2015-07" db="EMBL/GenBank/DDBJ databases">
        <title>Transcriptome Assembly of Anthurium amnicola.</title>
        <authorList>
            <person name="Suzuki J."/>
        </authorList>
    </citation>
    <scope>NUCLEOTIDE SEQUENCE</scope>
</reference>
<name>A0A1D1XH72_9ARAE</name>
<dbReference type="PANTHER" id="PTHR34194:SF2">
    <property type="entry name" value="F14J8.16 PROTEIN"/>
    <property type="match status" value="1"/>
</dbReference>
<gene>
    <name evidence="2" type="primary">smg_0</name>
    <name evidence="2" type="ORF">g.35423</name>
</gene>
<dbReference type="PANTHER" id="PTHR34194">
    <property type="entry name" value="F14J8.16 PROTEIN"/>
    <property type="match status" value="1"/>
</dbReference>
<organism evidence="2">
    <name type="scientific">Anthurium amnicola</name>
    <dbReference type="NCBI Taxonomy" id="1678845"/>
    <lineage>
        <taxon>Eukaryota</taxon>
        <taxon>Viridiplantae</taxon>
        <taxon>Streptophyta</taxon>
        <taxon>Embryophyta</taxon>
        <taxon>Tracheophyta</taxon>
        <taxon>Spermatophyta</taxon>
        <taxon>Magnoliopsida</taxon>
        <taxon>Liliopsida</taxon>
        <taxon>Araceae</taxon>
        <taxon>Pothoideae</taxon>
        <taxon>Potheae</taxon>
        <taxon>Anthurium</taxon>
    </lineage>
</organism>
<evidence type="ECO:0000256" key="1">
    <source>
        <dbReference type="SAM" id="MobiDB-lite"/>
    </source>
</evidence>
<feature type="region of interest" description="Disordered" evidence="1">
    <location>
        <begin position="1"/>
        <end position="51"/>
    </location>
</feature>